<dbReference type="Gene3D" id="2.60.120.620">
    <property type="entry name" value="q2cbj1_9rhob like domain"/>
    <property type="match status" value="1"/>
</dbReference>
<proteinExistence type="predicted"/>
<name>A0ABV3RRT8_9RHOB</name>
<dbReference type="InterPro" id="IPR012668">
    <property type="entry name" value="CHP02466"/>
</dbReference>
<dbReference type="Pfam" id="PF13759">
    <property type="entry name" value="2OG-FeII_Oxy_5"/>
    <property type="match status" value="1"/>
</dbReference>
<evidence type="ECO:0000313" key="2">
    <source>
        <dbReference type="Proteomes" id="UP001556098"/>
    </source>
</evidence>
<accession>A0ABV3RRT8</accession>
<dbReference type="SUPFAM" id="SSF51197">
    <property type="entry name" value="Clavaminate synthase-like"/>
    <property type="match status" value="1"/>
</dbReference>
<reference evidence="1 2" key="1">
    <citation type="submission" date="2024-07" db="EMBL/GenBank/DDBJ databases">
        <title>Marimonas sp.nov., isolated from tidal-flat sediment.</title>
        <authorList>
            <person name="Jayan J.N."/>
            <person name="Lee S.S."/>
        </authorList>
    </citation>
    <scope>NUCLEOTIDE SEQUENCE [LARGE SCALE GENOMIC DNA]</scope>
    <source>
        <strain evidence="1 2">MJW-29</strain>
    </source>
</reference>
<evidence type="ECO:0000313" key="1">
    <source>
        <dbReference type="EMBL" id="MEW9921713.1"/>
    </source>
</evidence>
<sequence>MNQLTASMRMAFASPIFRFEVPNASALNEKLIEEANALREASAGVRRSNRRGWHSEANLMKYPGPGSTELSNSIKEAVNLATKAISPDFRFSEHRLATNAWFNINAKHAYNVPHRHEGFVWSGCYYVTTPKLVGSQSGSIEFLSPLTVPGEYRQLRAECFTDKISIQPNAGDMLIFPSYLMHWVFPNEANEQRVTMAFNAIYVAKDAHS</sequence>
<dbReference type="NCBIfam" id="TIGR02466">
    <property type="entry name" value="TIGR02466 family protein"/>
    <property type="match status" value="1"/>
</dbReference>
<dbReference type="Proteomes" id="UP001556098">
    <property type="component" value="Unassembled WGS sequence"/>
</dbReference>
<dbReference type="EMBL" id="JBFNXX010000019">
    <property type="protein sequence ID" value="MEW9921713.1"/>
    <property type="molecule type" value="Genomic_DNA"/>
</dbReference>
<keyword evidence="2" id="KW-1185">Reference proteome</keyword>
<comment type="caution">
    <text evidence="1">The sequence shown here is derived from an EMBL/GenBank/DDBJ whole genome shotgun (WGS) entry which is preliminary data.</text>
</comment>
<protein>
    <submittedName>
        <fullName evidence="1">TIGR02466 family protein</fullName>
    </submittedName>
</protein>
<organism evidence="1 2">
    <name type="scientific">Sulfitobacter sediminis</name>
    <dbReference type="NCBI Taxonomy" id="3234186"/>
    <lineage>
        <taxon>Bacteria</taxon>
        <taxon>Pseudomonadati</taxon>
        <taxon>Pseudomonadota</taxon>
        <taxon>Alphaproteobacteria</taxon>
        <taxon>Rhodobacterales</taxon>
        <taxon>Roseobacteraceae</taxon>
        <taxon>Sulfitobacter</taxon>
    </lineage>
</organism>
<dbReference type="RefSeq" id="WP_367879410.1">
    <property type="nucleotide sequence ID" value="NZ_JBFNXX010000019.1"/>
</dbReference>
<gene>
    <name evidence="1" type="ORF">AB2B41_19060</name>
</gene>